<dbReference type="Proteomes" id="UP001140206">
    <property type="component" value="Chromosome 4"/>
</dbReference>
<evidence type="ECO:0000256" key="1">
    <source>
        <dbReference type="ARBA" id="ARBA00004167"/>
    </source>
</evidence>
<evidence type="ECO:0000259" key="11">
    <source>
        <dbReference type="PROSITE" id="PS50011"/>
    </source>
</evidence>
<evidence type="ECO:0000256" key="4">
    <source>
        <dbReference type="ARBA" id="ARBA00022692"/>
    </source>
</evidence>
<comment type="caution">
    <text evidence="12">The sequence shown here is derived from an EMBL/GenBank/DDBJ whole genome shotgun (WGS) entry which is preliminary data.</text>
</comment>
<dbReference type="AlphaFoldDB" id="A0AAV8CSD7"/>
<dbReference type="Gene3D" id="3.30.200.20">
    <property type="entry name" value="Phosphorylase Kinase, domain 1"/>
    <property type="match status" value="1"/>
</dbReference>
<keyword evidence="12" id="KW-0418">Kinase</keyword>
<evidence type="ECO:0000256" key="2">
    <source>
        <dbReference type="ARBA" id="ARBA00022553"/>
    </source>
</evidence>
<evidence type="ECO:0000313" key="12">
    <source>
        <dbReference type="EMBL" id="KAJ4758737.1"/>
    </source>
</evidence>
<comment type="subcellular location">
    <subcellularLocation>
        <location evidence="1">Membrane</location>
        <topology evidence="1">Single-pass membrane protein</topology>
    </subcellularLocation>
</comment>
<dbReference type="SUPFAM" id="SSF56112">
    <property type="entry name" value="Protein kinase-like (PK-like)"/>
    <property type="match status" value="1"/>
</dbReference>
<evidence type="ECO:0000256" key="9">
    <source>
        <dbReference type="SAM" id="Phobius"/>
    </source>
</evidence>
<dbReference type="Pfam" id="PF08263">
    <property type="entry name" value="LRRNT_2"/>
    <property type="match status" value="1"/>
</dbReference>
<dbReference type="Pfam" id="PF07714">
    <property type="entry name" value="PK_Tyr_Ser-Thr"/>
    <property type="match status" value="1"/>
</dbReference>
<dbReference type="FunFam" id="3.80.10.10:FF:000129">
    <property type="entry name" value="Leucine-rich repeat receptor-like kinase"/>
    <property type="match status" value="1"/>
</dbReference>
<name>A0AAV8CSD7_9POAL</name>
<protein>
    <submittedName>
        <fullName evidence="12">Leucine-rich repeat protein kinase family protein</fullName>
    </submittedName>
</protein>
<evidence type="ECO:0000313" key="13">
    <source>
        <dbReference type="Proteomes" id="UP001140206"/>
    </source>
</evidence>
<keyword evidence="12" id="KW-0808">Transferase</keyword>
<feature type="transmembrane region" description="Helical" evidence="9">
    <location>
        <begin position="270"/>
        <end position="289"/>
    </location>
</feature>
<keyword evidence="5 10" id="KW-0732">Signal</keyword>
<dbReference type="FunFam" id="3.80.10.10:FF:000722">
    <property type="entry name" value="Leucine-rich repeat receptor-like protein kinase"/>
    <property type="match status" value="1"/>
</dbReference>
<dbReference type="InterPro" id="IPR001245">
    <property type="entry name" value="Ser-Thr/Tyr_kinase_cat_dom"/>
</dbReference>
<dbReference type="InterPro" id="IPR046959">
    <property type="entry name" value="PRK1-6/SRF4-like"/>
</dbReference>
<dbReference type="SUPFAM" id="SSF52058">
    <property type="entry name" value="L domain-like"/>
    <property type="match status" value="1"/>
</dbReference>
<keyword evidence="8 9" id="KW-0472">Membrane</keyword>
<proteinExistence type="predicted"/>
<keyword evidence="7 9" id="KW-1133">Transmembrane helix</keyword>
<dbReference type="PANTHER" id="PTHR48007">
    <property type="entry name" value="LEUCINE-RICH REPEAT RECEPTOR-LIKE PROTEIN KINASE PXC1"/>
    <property type="match status" value="1"/>
</dbReference>
<dbReference type="InterPro" id="IPR000719">
    <property type="entry name" value="Prot_kinase_dom"/>
</dbReference>
<dbReference type="InterPro" id="IPR011009">
    <property type="entry name" value="Kinase-like_dom_sf"/>
</dbReference>
<dbReference type="Pfam" id="PF00560">
    <property type="entry name" value="LRR_1"/>
    <property type="match status" value="2"/>
</dbReference>
<dbReference type="InterPro" id="IPR013210">
    <property type="entry name" value="LRR_N_plant-typ"/>
</dbReference>
<keyword evidence="4 9" id="KW-0812">Transmembrane</keyword>
<evidence type="ECO:0000256" key="8">
    <source>
        <dbReference type="ARBA" id="ARBA00023136"/>
    </source>
</evidence>
<dbReference type="InterPro" id="IPR001611">
    <property type="entry name" value="Leu-rich_rpt"/>
</dbReference>
<keyword evidence="6" id="KW-0677">Repeat</keyword>
<feature type="signal peptide" evidence="10">
    <location>
        <begin position="1"/>
        <end position="23"/>
    </location>
</feature>
<accession>A0AAV8CSD7</accession>
<dbReference type="Gene3D" id="3.80.10.10">
    <property type="entry name" value="Ribonuclease Inhibitor"/>
    <property type="match status" value="2"/>
</dbReference>
<dbReference type="InterPro" id="IPR032675">
    <property type="entry name" value="LRR_dom_sf"/>
</dbReference>
<dbReference type="EMBL" id="JAMFTS010000004">
    <property type="protein sequence ID" value="KAJ4758737.1"/>
    <property type="molecule type" value="Genomic_DNA"/>
</dbReference>
<keyword evidence="2" id="KW-0597">Phosphoprotein</keyword>
<feature type="domain" description="Protein kinase" evidence="11">
    <location>
        <begin position="347"/>
        <end position="653"/>
    </location>
</feature>
<keyword evidence="3" id="KW-0433">Leucine-rich repeat</keyword>
<organism evidence="12 13">
    <name type="scientific">Rhynchospora pubera</name>
    <dbReference type="NCBI Taxonomy" id="906938"/>
    <lineage>
        <taxon>Eukaryota</taxon>
        <taxon>Viridiplantae</taxon>
        <taxon>Streptophyta</taxon>
        <taxon>Embryophyta</taxon>
        <taxon>Tracheophyta</taxon>
        <taxon>Spermatophyta</taxon>
        <taxon>Magnoliopsida</taxon>
        <taxon>Liliopsida</taxon>
        <taxon>Poales</taxon>
        <taxon>Cyperaceae</taxon>
        <taxon>Cyperoideae</taxon>
        <taxon>Rhynchosporeae</taxon>
        <taxon>Rhynchospora</taxon>
    </lineage>
</organism>
<dbReference type="PANTHER" id="PTHR48007:SF8">
    <property type="entry name" value="RECEPTOR PROTEIN KINASE-LIKE PROTEIN ZAR1"/>
    <property type="match status" value="1"/>
</dbReference>
<gene>
    <name evidence="12" type="ORF">LUZ62_069112</name>
</gene>
<evidence type="ECO:0000256" key="7">
    <source>
        <dbReference type="ARBA" id="ARBA00022989"/>
    </source>
</evidence>
<evidence type="ECO:0000256" key="3">
    <source>
        <dbReference type="ARBA" id="ARBA00022614"/>
    </source>
</evidence>
<sequence length="653" mass="69791">MELSPTLLLLFLLSISMAPPTESLTTDGLALLALKFAVSLDPNGALDSWHDSDSDPCGWTGVGCQAGRVVSLSLSNSSLSGYLPSELSLLSSLETLSLSQNRFSGPIPAAVSALRSLTMLDLSHNLLSGPIPVGIAALTALSHLDLSSNFLNGTLSPALAGLSQLSGVLNLSFNQFTGKIPPEFGNIPVVVSLDLRHNNLSGEIPQVGSLVNQGPTAFSGNPELCGFPLKNPCPGSNQEPKLPEPGLGFNPTLGNPNSVVPERQKRKPAVTIPILVGIVVVAVLSVFVLQWQFRQRCSVNNQEKETKKEKGEIPFPVLEDKREGKQDGELFVALDEGFTLELEELLRASAYVVGKSRSGIVYKVVPTEGAVVAVRRLSEADDAAESSSGGGSDKWRRRRLFESEAAAIGQARHPNVVRLQAYYYAPEEKLLIYDFIPNGTLHSALHGGPLNQSTTGLNWAARLSIVQGAARGLAYLHECSPRKYVHGSIKSTKILLDDELHPYVSGFGLTRLVSTTQKLTHSASKKLGPASYARGPQSLAYVAPEARAPGSAATQKGDVYAFGMVLLEVVTGRVPGASGDGEMAVPDLEGWVRSAFKEERPLSEVVDPALLHEVHAKKQVLAVFHVALGCTELDSEMRPKMRAVSESLDRIGQ</sequence>
<evidence type="ECO:0000256" key="10">
    <source>
        <dbReference type="SAM" id="SignalP"/>
    </source>
</evidence>
<dbReference type="Pfam" id="PF13855">
    <property type="entry name" value="LRR_8"/>
    <property type="match status" value="1"/>
</dbReference>
<evidence type="ECO:0000256" key="6">
    <source>
        <dbReference type="ARBA" id="ARBA00022737"/>
    </source>
</evidence>
<dbReference type="PROSITE" id="PS50011">
    <property type="entry name" value="PROTEIN_KINASE_DOM"/>
    <property type="match status" value="1"/>
</dbReference>
<keyword evidence="13" id="KW-1185">Reference proteome</keyword>
<dbReference type="GO" id="GO:0005524">
    <property type="term" value="F:ATP binding"/>
    <property type="evidence" value="ECO:0007669"/>
    <property type="project" value="InterPro"/>
</dbReference>
<dbReference type="GO" id="GO:0016020">
    <property type="term" value="C:membrane"/>
    <property type="evidence" value="ECO:0007669"/>
    <property type="project" value="UniProtKB-SubCell"/>
</dbReference>
<dbReference type="GO" id="GO:0004672">
    <property type="term" value="F:protein kinase activity"/>
    <property type="evidence" value="ECO:0007669"/>
    <property type="project" value="InterPro"/>
</dbReference>
<reference evidence="12" key="1">
    <citation type="submission" date="2022-08" db="EMBL/GenBank/DDBJ databases">
        <authorList>
            <person name="Marques A."/>
        </authorList>
    </citation>
    <scope>NUCLEOTIDE SEQUENCE</scope>
    <source>
        <strain evidence="12">RhyPub2mFocal</strain>
        <tissue evidence="12">Leaves</tissue>
    </source>
</reference>
<dbReference type="Gene3D" id="1.10.510.10">
    <property type="entry name" value="Transferase(Phosphotransferase) domain 1"/>
    <property type="match status" value="1"/>
</dbReference>
<evidence type="ECO:0000256" key="5">
    <source>
        <dbReference type="ARBA" id="ARBA00022729"/>
    </source>
</evidence>
<feature type="chain" id="PRO_5043753821" evidence="10">
    <location>
        <begin position="24"/>
        <end position="653"/>
    </location>
</feature>